<protein>
    <recommendedName>
        <fullName evidence="4">Cleavage/polyadenylation specificity factor A subunit N-terminal domain-containing protein</fullName>
    </recommendedName>
</protein>
<feature type="region of interest" description="Disordered" evidence="1">
    <location>
        <begin position="233"/>
        <end position="269"/>
    </location>
</feature>
<comment type="caution">
    <text evidence="2">The sequence shown here is derived from an EMBL/GenBank/DDBJ whole genome shotgun (WGS) entry which is preliminary data.</text>
</comment>
<keyword evidence="3" id="KW-1185">Reference proteome</keyword>
<sequence length="269" mass="26934">MVSPECSIRIRLPGIPGIVLDLQLSPAPAGPSRLAAVAAFGSGLCLVSPQSDTVVATFGGLQYRPYSCSWLPSASATPQAAHAASRPATATSAGEHLLVAGLEKGHLALLDIRRTDRPVALASVLPRQCGLLPVRTVAALPPDVAATTATTGAGGVCWPSVALCCNKGAWLLPGGATAEGNPGVDSAVPNLLPLDGGYGAGSMQIESLAVHCAGAGGEGAGIGRIALSWRPGDGPLGGGAGPRHEIGLLGADPRTPYKHEVGQTRMSLT</sequence>
<dbReference type="GO" id="GO:0005634">
    <property type="term" value="C:nucleus"/>
    <property type="evidence" value="ECO:0007669"/>
    <property type="project" value="InterPro"/>
</dbReference>
<evidence type="ECO:0000313" key="2">
    <source>
        <dbReference type="EMBL" id="KXZ53643.1"/>
    </source>
</evidence>
<dbReference type="PANTHER" id="PTHR16047:SF7">
    <property type="entry name" value="E3 UBIQUITIN-PROTEIN LIGASE RFWD3"/>
    <property type="match status" value="1"/>
</dbReference>
<dbReference type="GO" id="GO:0016567">
    <property type="term" value="P:protein ubiquitination"/>
    <property type="evidence" value="ECO:0007669"/>
    <property type="project" value="InterPro"/>
</dbReference>
<dbReference type="EMBL" id="LSYV01000007">
    <property type="protein sequence ID" value="KXZ53643.1"/>
    <property type="molecule type" value="Genomic_DNA"/>
</dbReference>
<reference evidence="3" key="1">
    <citation type="journal article" date="2016" name="Nat. Commun.">
        <title>The Gonium pectorale genome demonstrates co-option of cell cycle regulation during the evolution of multicellularity.</title>
        <authorList>
            <person name="Hanschen E.R."/>
            <person name="Marriage T.N."/>
            <person name="Ferris P.J."/>
            <person name="Hamaji T."/>
            <person name="Toyoda A."/>
            <person name="Fujiyama A."/>
            <person name="Neme R."/>
            <person name="Noguchi H."/>
            <person name="Minakuchi Y."/>
            <person name="Suzuki M."/>
            <person name="Kawai-Toyooka H."/>
            <person name="Smith D.R."/>
            <person name="Sparks H."/>
            <person name="Anderson J."/>
            <person name="Bakaric R."/>
            <person name="Luria V."/>
            <person name="Karger A."/>
            <person name="Kirschner M.W."/>
            <person name="Durand P.M."/>
            <person name="Michod R.E."/>
            <person name="Nozaki H."/>
            <person name="Olson B.J."/>
        </authorList>
    </citation>
    <scope>NUCLEOTIDE SEQUENCE [LARGE SCALE GENOMIC DNA]</scope>
    <source>
        <strain evidence="3">NIES-2863</strain>
    </source>
</reference>
<dbReference type="PANTHER" id="PTHR16047">
    <property type="entry name" value="RFWD3 PROTEIN"/>
    <property type="match status" value="1"/>
</dbReference>
<evidence type="ECO:0000256" key="1">
    <source>
        <dbReference type="SAM" id="MobiDB-lite"/>
    </source>
</evidence>
<accession>A0A150GV63</accession>
<dbReference type="GO" id="GO:0004842">
    <property type="term" value="F:ubiquitin-protein transferase activity"/>
    <property type="evidence" value="ECO:0007669"/>
    <property type="project" value="InterPro"/>
</dbReference>
<proteinExistence type="predicted"/>
<gene>
    <name evidence="2" type="ORF">GPECTOR_6g560</name>
</gene>
<name>A0A150GV63_GONPE</name>
<dbReference type="Proteomes" id="UP000075714">
    <property type="component" value="Unassembled WGS sequence"/>
</dbReference>
<organism evidence="2 3">
    <name type="scientific">Gonium pectorale</name>
    <name type="common">Green alga</name>
    <dbReference type="NCBI Taxonomy" id="33097"/>
    <lineage>
        <taxon>Eukaryota</taxon>
        <taxon>Viridiplantae</taxon>
        <taxon>Chlorophyta</taxon>
        <taxon>core chlorophytes</taxon>
        <taxon>Chlorophyceae</taxon>
        <taxon>CS clade</taxon>
        <taxon>Chlamydomonadales</taxon>
        <taxon>Volvocaceae</taxon>
        <taxon>Gonium</taxon>
    </lineage>
</organism>
<dbReference type="OrthoDB" id="551905at2759"/>
<dbReference type="GO" id="GO:0036297">
    <property type="term" value="P:interstrand cross-link repair"/>
    <property type="evidence" value="ECO:0007669"/>
    <property type="project" value="InterPro"/>
</dbReference>
<dbReference type="AlphaFoldDB" id="A0A150GV63"/>
<evidence type="ECO:0000313" key="3">
    <source>
        <dbReference type="Proteomes" id="UP000075714"/>
    </source>
</evidence>
<evidence type="ECO:0008006" key="4">
    <source>
        <dbReference type="Google" id="ProtNLM"/>
    </source>
</evidence>
<dbReference type="InterPro" id="IPR037381">
    <property type="entry name" value="RFWD3"/>
</dbReference>
<dbReference type="STRING" id="33097.A0A150GV63"/>